<name>I5CAP9_9BACT</name>
<sequence>MSTLHVFNPYTQEKIDSIPLQGPEALEEMLRRAYALSLDTTQALPPHARIRLLEKLAAAMEDRVEELTRIAAEEGGKPYTDSRVEVLRAINGVKTAAAEIHQLKGEQVPMGLTEASAGRMAFTFREPIGVVAAISAFNHPLNLIVHQAVTAFAAGCPVIVKPANTTPRSCITLVGMMHEVGIPKDWVQVLISDNDTAERLATDRA</sequence>
<dbReference type="Pfam" id="PF00171">
    <property type="entry name" value="Aldedh"/>
    <property type="match status" value="1"/>
</dbReference>
<proteinExistence type="inferred from homology"/>
<evidence type="ECO:0000256" key="1">
    <source>
        <dbReference type="ARBA" id="ARBA00009986"/>
    </source>
</evidence>
<evidence type="ECO:0000256" key="2">
    <source>
        <dbReference type="ARBA" id="ARBA00023002"/>
    </source>
</evidence>
<dbReference type="GO" id="GO:0008911">
    <property type="term" value="F:lactaldehyde dehydrogenase (NAD+) activity"/>
    <property type="evidence" value="ECO:0007669"/>
    <property type="project" value="TreeGrafter"/>
</dbReference>
<dbReference type="AlphaFoldDB" id="I5CAP9"/>
<dbReference type="InterPro" id="IPR015590">
    <property type="entry name" value="Aldehyde_DH_dom"/>
</dbReference>
<dbReference type="Gene3D" id="3.40.605.10">
    <property type="entry name" value="Aldehyde Dehydrogenase, Chain A, domain 1"/>
    <property type="match status" value="1"/>
</dbReference>
<accession>I5CAP9</accession>
<comment type="caution">
    <text evidence="4">The sequence shown here is derived from an EMBL/GenBank/DDBJ whole genome shotgun (WGS) entry which is preliminary data.</text>
</comment>
<reference evidence="4 5" key="1">
    <citation type="submission" date="2012-05" db="EMBL/GenBank/DDBJ databases">
        <title>Genome sequence of Nitritalea halalkaliphila LW7.</title>
        <authorList>
            <person name="Jangir P.K."/>
            <person name="Singh A."/>
            <person name="Shivaji S."/>
            <person name="Sharma R."/>
        </authorList>
    </citation>
    <scope>NUCLEOTIDE SEQUENCE [LARGE SCALE GENOMIC DNA]</scope>
    <source>
        <strain evidence="4 5">LW7</strain>
    </source>
</reference>
<feature type="domain" description="Aldehyde dehydrogenase" evidence="3">
    <location>
        <begin position="3"/>
        <end position="203"/>
    </location>
</feature>
<protein>
    <submittedName>
        <fullName evidence="4">Aldehyde dehydrogenase</fullName>
    </submittedName>
</protein>
<dbReference type="Proteomes" id="UP000005551">
    <property type="component" value="Unassembled WGS sequence"/>
</dbReference>
<evidence type="ECO:0000259" key="3">
    <source>
        <dbReference type="Pfam" id="PF00171"/>
    </source>
</evidence>
<organism evidence="4 5">
    <name type="scientific">Nitritalea halalkaliphila LW7</name>
    <dbReference type="NCBI Taxonomy" id="1189621"/>
    <lineage>
        <taxon>Bacteria</taxon>
        <taxon>Pseudomonadati</taxon>
        <taxon>Bacteroidota</taxon>
        <taxon>Cytophagia</taxon>
        <taxon>Cytophagales</taxon>
        <taxon>Cyclobacteriaceae</taxon>
        <taxon>Nitritalea</taxon>
    </lineage>
</organism>
<evidence type="ECO:0000313" key="4">
    <source>
        <dbReference type="EMBL" id="EIM78901.1"/>
    </source>
</evidence>
<dbReference type="InterPro" id="IPR051020">
    <property type="entry name" value="ALDH-related_metabolic_enz"/>
</dbReference>
<dbReference type="STRING" id="1189621.A3SI_00515"/>
<keyword evidence="5" id="KW-1185">Reference proteome</keyword>
<gene>
    <name evidence="4" type="ORF">A3SI_00515</name>
</gene>
<dbReference type="PANTHER" id="PTHR42991:SF1">
    <property type="entry name" value="ALDEHYDE DEHYDROGENASE"/>
    <property type="match status" value="1"/>
</dbReference>
<evidence type="ECO:0000313" key="5">
    <source>
        <dbReference type="Proteomes" id="UP000005551"/>
    </source>
</evidence>
<keyword evidence="2" id="KW-0560">Oxidoreductase</keyword>
<dbReference type="InterPro" id="IPR016161">
    <property type="entry name" value="Ald_DH/histidinol_DH"/>
</dbReference>
<dbReference type="EMBL" id="AJYA01000001">
    <property type="protein sequence ID" value="EIM78901.1"/>
    <property type="molecule type" value="Genomic_DNA"/>
</dbReference>
<dbReference type="PATRIC" id="fig|1189621.3.peg.110"/>
<dbReference type="SUPFAM" id="SSF53720">
    <property type="entry name" value="ALDH-like"/>
    <property type="match status" value="1"/>
</dbReference>
<dbReference type="InterPro" id="IPR016162">
    <property type="entry name" value="Ald_DH_N"/>
</dbReference>
<dbReference type="PANTHER" id="PTHR42991">
    <property type="entry name" value="ALDEHYDE DEHYDROGENASE"/>
    <property type="match status" value="1"/>
</dbReference>
<comment type="similarity">
    <text evidence="1">Belongs to the aldehyde dehydrogenase family.</text>
</comment>